<proteinExistence type="predicted"/>
<reference evidence="2" key="1">
    <citation type="journal article" date="2019" name="Int. J. Syst. Evol. Microbiol.">
        <title>The Global Catalogue of Microorganisms (GCM) 10K type strain sequencing project: providing services to taxonomists for standard genome sequencing and annotation.</title>
        <authorList>
            <consortium name="The Broad Institute Genomics Platform"/>
            <consortium name="The Broad Institute Genome Sequencing Center for Infectious Disease"/>
            <person name="Wu L."/>
            <person name="Ma J."/>
        </authorList>
    </citation>
    <scope>NUCLEOTIDE SEQUENCE [LARGE SCALE GENOMIC DNA]</scope>
    <source>
        <strain evidence="2">TISTR 1858</strain>
    </source>
</reference>
<keyword evidence="2" id="KW-1185">Reference proteome</keyword>
<protein>
    <submittedName>
        <fullName evidence="1">Uncharacterized protein</fullName>
    </submittedName>
</protein>
<sequence>MNILLTKTAGFLWPTVSTFSKDYNTVDKMVVQDYTRIHKGNMGRVGMEGILHLGKPRKAMVQKPVLLKTE</sequence>
<gene>
    <name evidence="1" type="ORF">ACFSUN_05440</name>
</gene>
<dbReference type="EMBL" id="JBHUMX010000013">
    <property type="protein sequence ID" value="MFD2628222.1"/>
    <property type="molecule type" value="Genomic_DNA"/>
</dbReference>
<comment type="caution">
    <text evidence="1">The sequence shown here is derived from an EMBL/GenBank/DDBJ whole genome shotgun (WGS) entry which is preliminary data.</text>
</comment>
<evidence type="ECO:0000313" key="1">
    <source>
        <dbReference type="EMBL" id="MFD2628222.1"/>
    </source>
</evidence>
<organism evidence="1 2">
    <name type="scientific">Oceanobacillus kapialis</name>
    <dbReference type="NCBI Taxonomy" id="481353"/>
    <lineage>
        <taxon>Bacteria</taxon>
        <taxon>Bacillati</taxon>
        <taxon>Bacillota</taxon>
        <taxon>Bacilli</taxon>
        <taxon>Bacillales</taxon>
        <taxon>Bacillaceae</taxon>
        <taxon>Oceanobacillus</taxon>
    </lineage>
</organism>
<dbReference type="Proteomes" id="UP001597451">
    <property type="component" value="Unassembled WGS sequence"/>
</dbReference>
<accession>A0ABW5PXZ9</accession>
<dbReference type="RefSeq" id="WP_379560911.1">
    <property type="nucleotide sequence ID" value="NZ_JBHUMX010000013.1"/>
</dbReference>
<name>A0ABW5PXZ9_9BACI</name>
<evidence type="ECO:0000313" key="2">
    <source>
        <dbReference type="Proteomes" id="UP001597451"/>
    </source>
</evidence>